<protein>
    <submittedName>
        <fullName evidence="2">Uncharacterized protein</fullName>
    </submittedName>
</protein>
<comment type="caution">
    <text evidence="2">The sequence shown here is derived from an EMBL/GenBank/DDBJ whole genome shotgun (WGS) entry which is preliminary data.</text>
</comment>
<feature type="transmembrane region" description="Helical" evidence="1">
    <location>
        <begin position="162"/>
        <end position="184"/>
    </location>
</feature>
<evidence type="ECO:0000256" key="1">
    <source>
        <dbReference type="SAM" id="Phobius"/>
    </source>
</evidence>
<feature type="transmembrane region" description="Helical" evidence="1">
    <location>
        <begin position="308"/>
        <end position="328"/>
    </location>
</feature>
<feature type="transmembrane region" description="Helical" evidence="1">
    <location>
        <begin position="340"/>
        <end position="361"/>
    </location>
</feature>
<evidence type="ECO:0000313" key="3">
    <source>
        <dbReference type="Proteomes" id="UP000759537"/>
    </source>
</evidence>
<dbReference type="OrthoDB" id="10261361at2759"/>
<gene>
    <name evidence="2" type="ORF">DFH94DRAFT_423170</name>
</gene>
<evidence type="ECO:0000313" key="2">
    <source>
        <dbReference type="EMBL" id="KAF8482147.1"/>
    </source>
</evidence>
<keyword evidence="1" id="KW-1133">Transmembrane helix</keyword>
<dbReference type="Proteomes" id="UP000759537">
    <property type="component" value="Unassembled WGS sequence"/>
</dbReference>
<feature type="transmembrane region" description="Helical" evidence="1">
    <location>
        <begin position="89"/>
        <end position="111"/>
    </location>
</feature>
<feature type="transmembrane region" description="Helical" evidence="1">
    <location>
        <begin position="278"/>
        <end position="296"/>
    </location>
</feature>
<dbReference type="AlphaFoldDB" id="A0A9P5MZA8"/>
<name>A0A9P5MZA8_9AGAM</name>
<proteinExistence type="predicted"/>
<reference evidence="2" key="2">
    <citation type="journal article" date="2020" name="Nat. Commun.">
        <title>Large-scale genome sequencing of mycorrhizal fungi provides insights into the early evolution of symbiotic traits.</title>
        <authorList>
            <person name="Miyauchi S."/>
            <person name="Kiss E."/>
            <person name="Kuo A."/>
            <person name="Drula E."/>
            <person name="Kohler A."/>
            <person name="Sanchez-Garcia M."/>
            <person name="Morin E."/>
            <person name="Andreopoulos B."/>
            <person name="Barry K.W."/>
            <person name="Bonito G."/>
            <person name="Buee M."/>
            <person name="Carver A."/>
            <person name="Chen C."/>
            <person name="Cichocki N."/>
            <person name="Clum A."/>
            <person name="Culley D."/>
            <person name="Crous P.W."/>
            <person name="Fauchery L."/>
            <person name="Girlanda M."/>
            <person name="Hayes R.D."/>
            <person name="Keri Z."/>
            <person name="LaButti K."/>
            <person name="Lipzen A."/>
            <person name="Lombard V."/>
            <person name="Magnuson J."/>
            <person name="Maillard F."/>
            <person name="Murat C."/>
            <person name="Nolan M."/>
            <person name="Ohm R.A."/>
            <person name="Pangilinan J."/>
            <person name="Pereira M.F."/>
            <person name="Perotto S."/>
            <person name="Peter M."/>
            <person name="Pfister S."/>
            <person name="Riley R."/>
            <person name="Sitrit Y."/>
            <person name="Stielow J.B."/>
            <person name="Szollosi G."/>
            <person name="Zifcakova L."/>
            <person name="Stursova M."/>
            <person name="Spatafora J.W."/>
            <person name="Tedersoo L."/>
            <person name="Vaario L.M."/>
            <person name="Yamada A."/>
            <person name="Yan M."/>
            <person name="Wang P."/>
            <person name="Xu J."/>
            <person name="Bruns T."/>
            <person name="Baldrian P."/>
            <person name="Vilgalys R."/>
            <person name="Dunand C."/>
            <person name="Henrissat B."/>
            <person name="Grigoriev I.V."/>
            <person name="Hibbett D."/>
            <person name="Nagy L.G."/>
            <person name="Martin F.M."/>
        </authorList>
    </citation>
    <scope>NUCLEOTIDE SEQUENCE</scope>
    <source>
        <strain evidence="2">Prilba</strain>
    </source>
</reference>
<accession>A0A9P5MZA8</accession>
<reference evidence="2" key="1">
    <citation type="submission" date="2019-10" db="EMBL/GenBank/DDBJ databases">
        <authorList>
            <consortium name="DOE Joint Genome Institute"/>
            <person name="Kuo A."/>
            <person name="Miyauchi S."/>
            <person name="Kiss E."/>
            <person name="Drula E."/>
            <person name="Kohler A."/>
            <person name="Sanchez-Garcia M."/>
            <person name="Andreopoulos B."/>
            <person name="Barry K.W."/>
            <person name="Bonito G."/>
            <person name="Buee M."/>
            <person name="Carver A."/>
            <person name="Chen C."/>
            <person name="Cichocki N."/>
            <person name="Clum A."/>
            <person name="Culley D."/>
            <person name="Crous P.W."/>
            <person name="Fauchery L."/>
            <person name="Girlanda M."/>
            <person name="Hayes R."/>
            <person name="Keri Z."/>
            <person name="LaButti K."/>
            <person name="Lipzen A."/>
            <person name="Lombard V."/>
            <person name="Magnuson J."/>
            <person name="Maillard F."/>
            <person name="Morin E."/>
            <person name="Murat C."/>
            <person name="Nolan M."/>
            <person name="Ohm R."/>
            <person name="Pangilinan J."/>
            <person name="Pereira M."/>
            <person name="Perotto S."/>
            <person name="Peter M."/>
            <person name="Riley R."/>
            <person name="Sitrit Y."/>
            <person name="Stielow B."/>
            <person name="Szollosi G."/>
            <person name="Zifcakova L."/>
            <person name="Stursova M."/>
            <person name="Spatafora J.W."/>
            <person name="Tedersoo L."/>
            <person name="Vaario L.-M."/>
            <person name="Yamada A."/>
            <person name="Yan M."/>
            <person name="Wang P."/>
            <person name="Xu J."/>
            <person name="Bruns T."/>
            <person name="Baldrian P."/>
            <person name="Vilgalys R."/>
            <person name="Henrissat B."/>
            <person name="Grigoriev I.V."/>
            <person name="Hibbett D."/>
            <person name="Nagy L.G."/>
            <person name="Martin F.M."/>
        </authorList>
    </citation>
    <scope>NUCLEOTIDE SEQUENCE</scope>
    <source>
        <strain evidence="2">Prilba</strain>
    </source>
</reference>
<keyword evidence="3" id="KW-1185">Reference proteome</keyword>
<keyword evidence="1" id="KW-0812">Transmembrane</keyword>
<sequence length="950" mass="108661">MFALILTTIIPHKGNNVLLDWRQVFLGTIPNILALNFASTLIQSLILLVIFMAFAGLLLYGFHISTAPFKFYGRFEGFQQPAKRSGRSIVITSFLLTVIYLPVSTMAVHVITWSDDLWAVPNPYLNSTTSPPVVAPLGPPEQFRDPLDFCYTTTMNKNEINFAPTVFIMAIIILAALTISYPLALRTIIKQSVPIVDRFTELGKPRSSSDMNREYQRLLRRDPNPLRFLYAGFRRDWGAYETIYLFMKFTALLIVSVINPDNCFFRSFSRARVVVVRQMLLLVVTVMFFALQWTFSPFRDPVNNASEWVSRLNYVLTSLVALLVALGVPGKNIIDGPILYAIYITTYSFTIYFVIIGLDIVQRFVKRWSGRIDFSIDIFSPRLDISSSSSHTRRRIWQEAITALFLTTPECKIPYKQPVHYIQARNSDFPPYLVNFQGFPAERHVENIKILREVGTAAYLEAMTISQGPNSPRFLYLAEQIQRNFVGPDCYWRSSSEYLSPGSTRCFGNAWWLPFPPTLVLRYDDGPLAVLNDLSDLEQYVAQNSETEIQRRREIRIALRALDGQRVHWPYLHVNTNDTMMSCCRRGMRYKAQASTFYEYGTLNIKRKGYLIWKGLQLGSGFDVEITYDKHVSIDGGSIGIDDEYDLTPALARFLHQNHALIHSRLGGIEALLAGYRQFCRQECETKAGVLTYGFLLRVYDHPRDPEGLAQDSIKHEHDLRVRQLLVGNEAAFLITYERLVAVSTTELATWWYIFWDDFWRRNSSTIGRLRQYAPDFDPHYPSSIAYTPLPRAALESFLTQRGLLNRKPKRGDFIDNGFLNKVYIRMYDIVFHRSSEANIFHLGYDTHKLDMEDVDIETQVPLSTLGTGGGTDHDDSVIRPRPMFRWEGILSDPLVKKEPGHKLLSKLGVWLGITPFWRTGGGSLGVALDVHLEGDQYVLSDDLYGSSQD</sequence>
<dbReference type="EMBL" id="WHVB01000006">
    <property type="protein sequence ID" value="KAF8482147.1"/>
    <property type="molecule type" value="Genomic_DNA"/>
</dbReference>
<keyword evidence="1" id="KW-0472">Membrane</keyword>
<organism evidence="2 3">
    <name type="scientific">Russula ochroleuca</name>
    <dbReference type="NCBI Taxonomy" id="152965"/>
    <lineage>
        <taxon>Eukaryota</taxon>
        <taxon>Fungi</taxon>
        <taxon>Dikarya</taxon>
        <taxon>Basidiomycota</taxon>
        <taxon>Agaricomycotina</taxon>
        <taxon>Agaricomycetes</taxon>
        <taxon>Russulales</taxon>
        <taxon>Russulaceae</taxon>
        <taxon>Russula</taxon>
    </lineage>
</organism>
<feature type="transmembrane region" description="Helical" evidence="1">
    <location>
        <begin position="41"/>
        <end position="62"/>
    </location>
</feature>